<keyword evidence="3" id="KW-1185">Reference proteome</keyword>
<feature type="non-terminal residue" evidence="2">
    <location>
        <position position="311"/>
    </location>
</feature>
<accession>A0AAD5SQ00</accession>
<proteinExistence type="predicted"/>
<dbReference type="EMBL" id="JADGJH010003817">
    <property type="protein sequence ID" value="KAJ3088638.1"/>
    <property type="molecule type" value="Genomic_DNA"/>
</dbReference>
<comment type="caution">
    <text evidence="2">The sequence shown here is derived from an EMBL/GenBank/DDBJ whole genome shotgun (WGS) entry which is preliminary data.</text>
</comment>
<protein>
    <submittedName>
        <fullName evidence="2">Uncharacterized protein</fullName>
    </submittedName>
</protein>
<sequence length="311" mass="32162">MDVPIAQTLASALNHAAAAQGYENSLINGTSTASGGPGAAGDAVHALAAYRRCLVLLDGVVGTSDMNLVTGGGGGAQTLDLETRTRLLGLRSRYIGRGTFVSAYCQTRPYLPQNNTCSRRASRGHHCRGTGGRVQRDGVRAPELGRRSNDCGKGKGKGGGGRRRRVCERRRRRRLRGVLCARGGHARRGCGRQRDCAASVVGCCSHDDDDGDDDDDADAGTAAAVAGHAAGGDPRVAGCVGCVGCVGRVVGVAAPRHPAAHLAAAAVRRRAPRGPRAEVRGPRLARLGLLGDTHAARPRVAQAVGRNRPLA</sequence>
<dbReference type="AlphaFoldDB" id="A0AAD5SQ00"/>
<reference evidence="2" key="1">
    <citation type="submission" date="2020-05" db="EMBL/GenBank/DDBJ databases">
        <title>Phylogenomic resolution of chytrid fungi.</title>
        <authorList>
            <person name="Stajich J.E."/>
            <person name="Amses K."/>
            <person name="Simmons R."/>
            <person name="Seto K."/>
            <person name="Myers J."/>
            <person name="Bonds A."/>
            <person name="Quandt C.A."/>
            <person name="Barry K."/>
            <person name="Liu P."/>
            <person name="Grigoriev I."/>
            <person name="Longcore J.E."/>
            <person name="James T.Y."/>
        </authorList>
    </citation>
    <scope>NUCLEOTIDE SEQUENCE</scope>
    <source>
        <strain evidence="2">JEL0513</strain>
    </source>
</reference>
<evidence type="ECO:0000313" key="2">
    <source>
        <dbReference type="EMBL" id="KAJ3088638.1"/>
    </source>
</evidence>
<gene>
    <name evidence="2" type="ORF">HK100_007985</name>
</gene>
<evidence type="ECO:0000313" key="3">
    <source>
        <dbReference type="Proteomes" id="UP001211907"/>
    </source>
</evidence>
<name>A0AAD5SQ00_9FUNG</name>
<feature type="compositionally biased region" description="Basic residues" evidence="1">
    <location>
        <begin position="154"/>
        <end position="167"/>
    </location>
</feature>
<feature type="compositionally biased region" description="Basic and acidic residues" evidence="1">
    <location>
        <begin position="134"/>
        <end position="153"/>
    </location>
</feature>
<feature type="region of interest" description="Disordered" evidence="1">
    <location>
        <begin position="121"/>
        <end position="167"/>
    </location>
</feature>
<evidence type="ECO:0000256" key="1">
    <source>
        <dbReference type="SAM" id="MobiDB-lite"/>
    </source>
</evidence>
<organism evidence="2 3">
    <name type="scientific">Physocladia obscura</name>
    <dbReference type="NCBI Taxonomy" id="109957"/>
    <lineage>
        <taxon>Eukaryota</taxon>
        <taxon>Fungi</taxon>
        <taxon>Fungi incertae sedis</taxon>
        <taxon>Chytridiomycota</taxon>
        <taxon>Chytridiomycota incertae sedis</taxon>
        <taxon>Chytridiomycetes</taxon>
        <taxon>Chytridiales</taxon>
        <taxon>Chytriomycetaceae</taxon>
        <taxon>Physocladia</taxon>
    </lineage>
</organism>
<dbReference type="Proteomes" id="UP001211907">
    <property type="component" value="Unassembled WGS sequence"/>
</dbReference>